<feature type="region of interest" description="Disordered" evidence="1">
    <location>
        <begin position="1"/>
        <end position="28"/>
    </location>
</feature>
<organism evidence="2 3">
    <name type="scientific">Massilia atriviolacea</name>
    <dbReference type="NCBI Taxonomy" id="2495579"/>
    <lineage>
        <taxon>Bacteria</taxon>
        <taxon>Pseudomonadati</taxon>
        <taxon>Pseudomonadota</taxon>
        <taxon>Betaproteobacteria</taxon>
        <taxon>Burkholderiales</taxon>
        <taxon>Oxalobacteraceae</taxon>
        <taxon>Telluria group</taxon>
        <taxon>Massilia</taxon>
    </lineage>
</organism>
<keyword evidence="2" id="KW-0540">Nuclease</keyword>
<sequence>MNFDTNNADTEARADDAPVPEESLGQGFDTPLFPSLLISTKSRIWGDAAPGATEPAASGFTATDLRDRALRRDKFRCRFCGFESRNNGIHNANDNHNDIREDNLWTADQLCHGWSHLGELGADDAVVAYLPGLSGQDVNHLQRSMMVALESGDDDERADALALLNWAASHRDYVKQVWGTFSPAAFSDALARLNDEQRGLREIVFHNLALVFHPAPLASHAAKWVAEAYAPYPLQRWRQVHHDVMNAPI</sequence>
<gene>
    <name evidence="2" type="ORF">EJB06_30455</name>
</gene>
<keyword evidence="2" id="KW-0255">Endonuclease</keyword>
<comment type="caution">
    <text evidence="2">The sequence shown here is derived from an EMBL/GenBank/DDBJ whole genome shotgun (WGS) entry which is preliminary data.</text>
</comment>
<accession>A0A430HCI4</accession>
<dbReference type="RefSeq" id="WP_126077780.1">
    <property type="nucleotide sequence ID" value="NZ_CP051166.1"/>
</dbReference>
<evidence type="ECO:0000313" key="3">
    <source>
        <dbReference type="Proteomes" id="UP000278085"/>
    </source>
</evidence>
<reference evidence="2 3" key="1">
    <citation type="submission" date="2018-12" db="EMBL/GenBank/DDBJ databases">
        <authorList>
            <person name="Yang E."/>
        </authorList>
    </citation>
    <scope>NUCLEOTIDE SEQUENCE [LARGE SCALE GENOMIC DNA]</scope>
    <source>
        <strain evidence="2 3">SOD</strain>
    </source>
</reference>
<keyword evidence="3" id="KW-1185">Reference proteome</keyword>
<evidence type="ECO:0000256" key="1">
    <source>
        <dbReference type="SAM" id="MobiDB-lite"/>
    </source>
</evidence>
<keyword evidence="2" id="KW-0378">Hydrolase</keyword>
<evidence type="ECO:0000313" key="2">
    <source>
        <dbReference type="EMBL" id="RSZ55248.1"/>
    </source>
</evidence>
<proteinExistence type="predicted"/>
<dbReference type="GO" id="GO:0004519">
    <property type="term" value="F:endonuclease activity"/>
    <property type="evidence" value="ECO:0007669"/>
    <property type="project" value="UniProtKB-KW"/>
</dbReference>
<dbReference type="Proteomes" id="UP000278085">
    <property type="component" value="Unassembled WGS sequence"/>
</dbReference>
<dbReference type="AlphaFoldDB" id="A0A430HCI4"/>
<dbReference type="OrthoDB" id="6696486at2"/>
<dbReference type="EMBL" id="RXLQ01000030">
    <property type="protein sequence ID" value="RSZ55248.1"/>
    <property type="molecule type" value="Genomic_DNA"/>
</dbReference>
<name>A0A430HCI4_9BURK</name>
<protein>
    <submittedName>
        <fullName evidence="2">HNH endonuclease</fullName>
    </submittedName>
</protein>